<reference evidence="2" key="1">
    <citation type="submission" date="2023-06" db="EMBL/GenBank/DDBJ databases">
        <title>Genome-scale phylogeny and comparative genomics of the fungal order Sordariales.</title>
        <authorList>
            <consortium name="Lawrence Berkeley National Laboratory"/>
            <person name="Hensen N."/>
            <person name="Bonometti L."/>
            <person name="Westerberg I."/>
            <person name="Brannstrom I.O."/>
            <person name="Guillou S."/>
            <person name="Cros-Aarteil S."/>
            <person name="Calhoun S."/>
            <person name="Haridas S."/>
            <person name="Kuo A."/>
            <person name="Mondo S."/>
            <person name="Pangilinan J."/>
            <person name="Riley R."/>
            <person name="Labutti K."/>
            <person name="Andreopoulos B."/>
            <person name="Lipzen A."/>
            <person name="Chen C."/>
            <person name="Yanf M."/>
            <person name="Daum C."/>
            <person name="Ng V."/>
            <person name="Clum A."/>
            <person name="Steindorff A."/>
            <person name="Ohm R."/>
            <person name="Martin F."/>
            <person name="Silar P."/>
            <person name="Natvig D."/>
            <person name="Lalanne C."/>
            <person name="Gautier V."/>
            <person name="Ament-Velasquez S.L."/>
            <person name="Kruys A."/>
            <person name="Hutchinson M.I."/>
            <person name="Powell A.J."/>
            <person name="Barry K."/>
            <person name="Miller A.N."/>
            <person name="Grigoriev I.V."/>
            <person name="Debuchy R."/>
            <person name="Gladieux P."/>
            <person name="Thoren M.H."/>
            <person name="Johannesson H."/>
        </authorList>
    </citation>
    <scope>NUCLEOTIDE SEQUENCE</scope>
    <source>
        <strain evidence="2">SMH2532-1</strain>
    </source>
</reference>
<gene>
    <name evidence="2" type="ORF">B0T16DRAFT_455970</name>
</gene>
<evidence type="ECO:0000313" key="3">
    <source>
        <dbReference type="Proteomes" id="UP001174936"/>
    </source>
</evidence>
<evidence type="ECO:0000313" key="2">
    <source>
        <dbReference type="EMBL" id="KAK0648498.1"/>
    </source>
</evidence>
<dbReference type="EMBL" id="JAULSV010000003">
    <property type="protein sequence ID" value="KAK0648498.1"/>
    <property type="molecule type" value="Genomic_DNA"/>
</dbReference>
<keyword evidence="1" id="KW-0812">Transmembrane</keyword>
<comment type="caution">
    <text evidence="2">The sequence shown here is derived from an EMBL/GenBank/DDBJ whole genome shotgun (WGS) entry which is preliminary data.</text>
</comment>
<name>A0AA39Y9M1_9PEZI</name>
<evidence type="ECO:0000256" key="1">
    <source>
        <dbReference type="SAM" id="Phobius"/>
    </source>
</evidence>
<organism evidence="2 3">
    <name type="scientific">Cercophora newfieldiana</name>
    <dbReference type="NCBI Taxonomy" id="92897"/>
    <lineage>
        <taxon>Eukaryota</taxon>
        <taxon>Fungi</taxon>
        <taxon>Dikarya</taxon>
        <taxon>Ascomycota</taxon>
        <taxon>Pezizomycotina</taxon>
        <taxon>Sordariomycetes</taxon>
        <taxon>Sordariomycetidae</taxon>
        <taxon>Sordariales</taxon>
        <taxon>Lasiosphaeriaceae</taxon>
        <taxon>Cercophora</taxon>
    </lineage>
</organism>
<protein>
    <submittedName>
        <fullName evidence="2">Uncharacterized protein</fullName>
    </submittedName>
</protein>
<dbReference type="Proteomes" id="UP001174936">
    <property type="component" value="Unassembled WGS sequence"/>
</dbReference>
<sequence>MAVETHILDESDFGLGQLDRFCRPWRFQGGMSTAVRPELEIPQNGKRLEVLHQLLGAIKESKYKSLNGLRREMREISGKFLEENTYCPITGDHLLSAGLQSISAIMYDQVCAGVNAPPLDYKHYPEHLWDACGPPTNTLDARILPMCGAWIELVRENIYKDYNLPGNPPATRSPKHRLNIILFTQHMVEMARRCSQGSLPDAQHWKYLGQQMRRLNRAYQWSDRLAFSDIAMHLYYHWIYHCGDLAQQRDPHGLFPELTAAAAAGNPDRLIRKISVQMLFYLPPNKLHCDMQPFLGAAEAQTMFETNEALAAQYGIAVRSFRVRHGREPRGALGIAPDEGWITDRCSGSHGPRLDDLDTGGKIFVAIWTVVFFWLLWWFLKVVCNWIEGVWYHTSSVPIA</sequence>
<keyword evidence="1" id="KW-1133">Transmembrane helix</keyword>
<accession>A0AA39Y9M1</accession>
<keyword evidence="3" id="KW-1185">Reference proteome</keyword>
<dbReference type="AlphaFoldDB" id="A0AA39Y9M1"/>
<proteinExistence type="predicted"/>
<feature type="transmembrane region" description="Helical" evidence="1">
    <location>
        <begin position="363"/>
        <end position="380"/>
    </location>
</feature>
<keyword evidence="1" id="KW-0472">Membrane</keyword>